<dbReference type="EMBL" id="CAMPGE010000685">
    <property type="protein sequence ID" value="CAI2359438.1"/>
    <property type="molecule type" value="Genomic_DNA"/>
</dbReference>
<evidence type="ECO:0000313" key="4">
    <source>
        <dbReference type="Proteomes" id="UP001295684"/>
    </source>
</evidence>
<keyword evidence="2" id="KW-0812">Transmembrane</keyword>
<keyword evidence="2" id="KW-1133">Transmembrane helix</keyword>
<feature type="transmembrane region" description="Helical" evidence="2">
    <location>
        <begin position="255"/>
        <end position="277"/>
    </location>
</feature>
<feature type="region of interest" description="Disordered" evidence="1">
    <location>
        <begin position="362"/>
        <end position="412"/>
    </location>
</feature>
<feature type="transmembrane region" description="Helical" evidence="2">
    <location>
        <begin position="73"/>
        <end position="95"/>
    </location>
</feature>
<reference evidence="3" key="1">
    <citation type="submission" date="2023-07" db="EMBL/GenBank/DDBJ databases">
        <authorList>
            <consortium name="AG Swart"/>
            <person name="Singh M."/>
            <person name="Singh A."/>
            <person name="Seah K."/>
            <person name="Emmerich C."/>
        </authorList>
    </citation>
    <scope>NUCLEOTIDE SEQUENCE</scope>
    <source>
        <strain evidence="3">DP1</strain>
    </source>
</reference>
<feature type="compositionally biased region" description="Basic and acidic residues" evidence="1">
    <location>
        <begin position="398"/>
        <end position="412"/>
    </location>
</feature>
<feature type="transmembrane region" description="Helical" evidence="2">
    <location>
        <begin position="6"/>
        <end position="31"/>
    </location>
</feature>
<keyword evidence="4" id="KW-1185">Reference proteome</keyword>
<protein>
    <submittedName>
        <fullName evidence="3">Uncharacterized protein</fullName>
    </submittedName>
</protein>
<feature type="transmembrane region" description="Helical" evidence="2">
    <location>
        <begin position="47"/>
        <end position="67"/>
    </location>
</feature>
<sequence length="412" mass="48332">MADWHYDSADFIVCCGVTEGAAFLALIMLFINMRKHYYAEYSAESKVAMFISFVTLGVILVLIMIASPVYKGASAFLIVINILNSLFILSFYLLVSEKLTFYLWKFCTEYPAMKRRIVQERIPCQKMFKYQYPMSEYGLIQKTLLRDYFVKYCYLLEGRGRILYFFFLKIKTYAEAYSFQRENTLVILIYIVTVPIAMTAEYIMEETDAIVIRDFNLKSVFRVYILVFTFLASLCMMSYSRSFNRIVPFNKFETILSTLTIIKTFFDFSGSAIRIAAWDMDPINEFDAYNLIFLATFAVFLLLITIVHYYVIDPKDFVFNFQKQMVVDFTWYDSDHQLSNLVSKHKSGRNSAPCTSATFRKIEDGSEPYNSPDEEEDDTQRMLNDHSDKNYETFPLNRQEENKEQITREVDT</sequence>
<gene>
    <name evidence="3" type="ORF">ECRASSUSDP1_LOCUS729</name>
</gene>
<evidence type="ECO:0000256" key="2">
    <source>
        <dbReference type="SAM" id="Phobius"/>
    </source>
</evidence>
<feature type="compositionally biased region" description="Basic and acidic residues" evidence="1">
    <location>
        <begin position="379"/>
        <end position="391"/>
    </location>
</feature>
<feature type="transmembrane region" description="Helical" evidence="2">
    <location>
        <begin position="223"/>
        <end position="243"/>
    </location>
</feature>
<keyword evidence="2" id="KW-0472">Membrane</keyword>
<dbReference type="AlphaFoldDB" id="A0AAD1U542"/>
<comment type="caution">
    <text evidence="3">The sequence shown here is derived from an EMBL/GenBank/DDBJ whole genome shotgun (WGS) entry which is preliminary data.</text>
</comment>
<feature type="transmembrane region" description="Helical" evidence="2">
    <location>
        <begin position="289"/>
        <end position="312"/>
    </location>
</feature>
<feature type="transmembrane region" description="Helical" evidence="2">
    <location>
        <begin position="185"/>
        <end position="203"/>
    </location>
</feature>
<evidence type="ECO:0000313" key="3">
    <source>
        <dbReference type="EMBL" id="CAI2359438.1"/>
    </source>
</evidence>
<dbReference type="Proteomes" id="UP001295684">
    <property type="component" value="Unassembled WGS sequence"/>
</dbReference>
<accession>A0AAD1U542</accession>
<proteinExistence type="predicted"/>
<name>A0AAD1U542_EUPCR</name>
<organism evidence="3 4">
    <name type="scientific">Euplotes crassus</name>
    <dbReference type="NCBI Taxonomy" id="5936"/>
    <lineage>
        <taxon>Eukaryota</taxon>
        <taxon>Sar</taxon>
        <taxon>Alveolata</taxon>
        <taxon>Ciliophora</taxon>
        <taxon>Intramacronucleata</taxon>
        <taxon>Spirotrichea</taxon>
        <taxon>Hypotrichia</taxon>
        <taxon>Euplotida</taxon>
        <taxon>Euplotidae</taxon>
        <taxon>Moneuplotes</taxon>
    </lineage>
</organism>
<evidence type="ECO:0000256" key="1">
    <source>
        <dbReference type="SAM" id="MobiDB-lite"/>
    </source>
</evidence>